<sequence length="117" mass="12906">MDFSYKIKHPAFILGTIFFAWVGHLLLLPYEDLCGKMHHKTHRQQRQNGTNEAANLLINAVQANESLRLNGTNEAATTLLINAVKENGTAPLAPPAQPAKPMHFVVLSAVYSTKSKL</sequence>
<proteinExistence type="predicted"/>
<keyword evidence="1" id="KW-0472">Membrane</keyword>
<protein>
    <submittedName>
        <fullName evidence="2">Uncharacterized protein</fullName>
    </submittedName>
</protein>
<comment type="caution">
    <text evidence="2">The sequence shown here is derived from an EMBL/GenBank/DDBJ whole genome shotgun (WGS) entry which is preliminary data.</text>
</comment>
<reference evidence="2 3" key="1">
    <citation type="submission" date="2024-10" db="EMBL/GenBank/DDBJ databases">
        <authorList>
            <person name="Kim D."/>
        </authorList>
    </citation>
    <scope>NUCLEOTIDE SEQUENCE [LARGE SCALE GENOMIC DNA]</scope>
    <source>
        <strain evidence="2">BH-2024</strain>
    </source>
</reference>
<keyword evidence="1" id="KW-1133">Transmembrane helix</keyword>
<keyword evidence="3" id="KW-1185">Reference proteome</keyword>
<evidence type="ECO:0000313" key="2">
    <source>
        <dbReference type="EMBL" id="KAL3125173.1"/>
    </source>
</evidence>
<name>A0ABD2MCZ1_9BILA</name>
<dbReference type="Proteomes" id="UP001620626">
    <property type="component" value="Unassembled WGS sequence"/>
</dbReference>
<evidence type="ECO:0000256" key="1">
    <source>
        <dbReference type="SAM" id="Phobius"/>
    </source>
</evidence>
<evidence type="ECO:0000313" key="3">
    <source>
        <dbReference type="Proteomes" id="UP001620626"/>
    </source>
</evidence>
<keyword evidence="1" id="KW-0812">Transmembrane</keyword>
<organism evidence="2 3">
    <name type="scientific">Heterodera trifolii</name>
    <dbReference type="NCBI Taxonomy" id="157864"/>
    <lineage>
        <taxon>Eukaryota</taxon>
        <taxon>Metazoa</taxon>
        <taxon>Ecdysozoa</taxon>
        <taxon>Nematoda</taxon>
        <taxon>Chromadorea</taxon>
        <taxon>Rhabditida</taxon>
        <taxon>Tylenchina</taxon>
        <taxon>Tylenchomorpha</taxon>
        <taxon>Tylenchoidea</taxon>
        <taxon>Heteroderidae</taxon>
        <taxon>Heteroderinae</taxon>
        <taxon>Heterodera</taxon>
    </lineage>
</organism>
<feature type="transmembrane region" description="Helical" evidence="1">
    <location>
        <begin position="12"/>
        <end position="30"/>
    </location>
</feature>
<dbReference type="AlphaFoldDB" id="A0ABD2MCZ1"/>
<accession>A0ABD2MCZ1</accession>
<dbReference type="EMBL" id="JBICBT010000047">
    <property type="protein sequence ID" value="KAL3125173.1"/>
    <property type="molecule type" value="Genomic_DNA"/>
</dbReference>
<gene>
    <name evidence="2" type="ORF">niasHT_008523</name>
</gene>